<comment type="caution">
    <text evidence="1">The sequence shown here is derived from an EMBL/GenBank/DDBJ whole genome shotgun (WGS) entry which is preliminary data.</text>
</comment>
<gene>
    <name evidence="1" type="ORF">PR048_009097</name>
</gene>
<accession>A0ABQ9HZC1</accession>
<name>A0ABQ9HZC1_9NEOP</name>
<proteinExistence type="predicted"/>
<reference evidence="1 2" key="1">
    <citation type="submission" date="2023-02" db="EMBL/GenBank/DDBJ databases">
        <title>LHISI_Scaffold_Assembly.</title>
        <authorList>
            <person name="Stuart O.P."/>
            <person name="Cleave R."/>
            <person name="Magrath M.J.L."/>
            <person name="Mikheyev A.S."/>
        </authorList>
    </citation>
    <scope>NUCLEOTIDE SEQUENCE [LARGE SCALE GENOMIC DNA]</scope>
    <source>
        <strain evidence="1">Daus_M_001</strain>
        <tissue evidence="1">Leg muscle</tissue>
    </source>
</reference>
<evidence type="ECO:0000313" key="1">
    <source>
        <dbReference type="EMBL" id="KAJ8889597.1"/>
    </source>
</evidence>
<sequence>MLALFILVRKTKKRKRVRDNISEESGWCPWVTESLLAEVAETLFCEEGSIAPGSAAGFWD</sequence>
<dbReference type="Proteomes" id="UP001159363">
    <property type="component" value="Chromosome 3"/>
</dbReference>
<protein>
    <submittedName>
        <fullName evidence="1">Uncharacterized protein</fullName>
    </submittedName>
</protein>
<dbReference type="EMBL" id="JARBHB010000003">
    <property type="protein sequence ID" value="KAJ8889597.1"/>
    <property type="molecule type" value="Genomic_DNA"/>
</dbReference>
<evidence type="ECO:0000313" key="2">
    <source>
        <dbReference type="Proteomes" id="UP001159363"/>
    </source>
</evidence>
<keyword evidence="2" id="KW-1185">Reference proteome</keyword>
<organism evidence="1 2">
    <name type="scientific">Dryococelus australis</name>
    <dbReference type="NCBI Taxonomy" id="614101"/>
    <lineage>
        <taxon>Eukaryota</taxon>
        <taxon>Metazoa</taxon>
        <taxon>Ecdysozoa</taxon>
        <taxon>Arthropoda</taxon>
        <taxon>Hexapoda</taxon>
        <taxon>Insecta</taxon>
        <taxon>Pterygota</taxon>
        <taxon>Neoptera</taxon>
        <taxon>Polyneoptera</taxon>
        <taxon>Phasmatodea</taxon>
        <taxon>Verophasmatodea</taxon>
        <taxon>Anareolatae</taxon>
        <taxon>Phasmatidae</taxon>
        <taxon>Eurycanthinae</taxon>
        <taxon>Dryococelus</taxon>
    </lineage>
</organism>